<dbReference type="PROSITE" id="PS00028">
    <property type="entry name" value="ZINC_FINGER_C2H2_1"/>
    <property type="match status" value="2"/>
</dbReference>
<name>A0A7R8YW50_HERIL</name>
<reference evidence="3 4" key="1">
    <citation type="submission" date="2020-11" db="EMBL/GenBank/DDBJ databases">
        <authorList>
            <person name="Wallbank WR R."/>
            <person name="Pardo Diaz C."/>
            <person name="Kozak K."/>
            <person name="Martin S."/>
            <person name="Jiggins C."/>
            <person name="Moest M."/>
            <person name="Warren A I."/>
            <person name="Generalovic N T."/>
            <person name="Byers J.R.P. K."/>
            <person name="Montejo-Kovacevich G."/>
            <person name="Yen C E."/>
        </authorList>
    </citation>
    <scope>NUCLEOTIDE SEQUENCE [LARGE SCALE GENOMIC DNA]</scope>
</reference>
<dbReference type="InParanoid" id="A0A7R8YW50"/>
<evidence type="ECO:0000313" key="3">
    <source>
        <dbReference type="EMBL" id="CAD7086974.1"/>
    </source>
</evidence>
<dbReference type="EMBL" id="LR899012">
    <property type="protein sequence ID" value="CAD7086974.1"/>
    <property type="molecule type" value="Genomic_DNA"/>
</dbReference>
<feature type="region of interest" description="Disordered" evidence="1">
    <location>
        <begin position="52"/>
        <end position="83"/>
    </location>
</feature>
<dbReference type="OrthoDB" id="8069878at2759"/>
<feature type="compositionally biased region" description="Low complexity" evidence="1">
    <location>
        <begin position="240"/>
        <end position="253"/>
    </location>
</feature>
<dbReference type="SMART" id="SM00355">
    <property type="entry name" value="ZnF_C2H2"/>
    <property type="match status" value="2"/>
</dbReference>
<keyword evidence="4" id="KW-1185">Reference proteome</keyword>
<dbReference type="AlphaFoldDB" id="A0A7R8YW50"/>
<feature type="compositionally biased region" description="Polar residues" evidence="1">
    <location>
        <begin position="263"/>
        <end position="274"/>
    </location>
</feature>
<proteinExistence type="predicted"/>
<protein>
    <recommendedName>
        <fullName evidence="2">C2H2-type domain-containing protein</fullName>
    </recommendedName>
</protein>
<feature type="region of interest" description="Disordered" evidence="1">
    <location>
        <begin position="228"/>
        <end position="274"/>
    </location>
</feature>
<feature type="domain" description="C2H2-type" evidence="2">
    <location>
        <begin position="193"/>
        <end position="214"/>
    </location>
</feature>
<evidence type="ECO:0000256" key="1">
    <source>
        <dbReference type="SAM" id="MobiDB-lite"/>
    </source>
</evidence>
<organism evidence="3 4">
    <name type="scientific">Hermetia illucens</name>
    <name type="common">Black soldier fly</name>
    <dbReference type="NCBI Taxonomy" id="343691"/>
    <lineage>
        <taxon>Eukaryota</taxon>
        <taxon>Metazoa</taxon>
        <taxon>Ecdysozoa</taxon>
        <taxon>Arthropoda</taxon>
        <taxon>Hexapoda</taxon>
        <taxon>Insecta</taxon>
        <taxon>Pterygota</taxon>
        <taxon>Neoptera</taxon>
        <taxon>Endopterygota</taxon>
        <taxon>Diptera</taxon>
        <taxon>Brachycera</taxon>
        <taxon>Stratiomyomorpha</taxon>
        <taxon>Stratiomyidae</taxon>
        <taxon>Hermetiinae</taxon>
        <taxon>Hermetia</taxon>
    </lineage>
</organism>
<sequence length="308" mass="34662">MDESVEVVICHDILAVPCEDSTRYVWAATQTFTIKHLHGEGAASDTNNVVSVNGDSGFSDGETTSTTARPEDYSNPTPNWNAGIQHGLKPNKVVTDRADRMSPRDLESVSSQTAYQAELSNKDGNGFMSAFASFVSENYETEDRSKRPRVYNEIEPGTFCCGMCDEVFESLDEMHTHRINHFGYSWKHRLRACGFCDMEFTSLEEFSDHLYAYHPDMHGNGRVRYKANRKKPRRNHQEPSHSSLTSESSNLPSKPEFFPADSLENTQNPSQSLITAEPDPQIQHQIFPTTNNDRLAYVTPPNNLVITS</sequence>
<accession>A0A7R8YW50</accession>
<dbReference type="Proteomes" id="UP000594454">
    <property type="component" value="Chromosome 4"/>
</dbReference>
<feature type="compositionally biased region" description="Polar residues" evidence="1">
    <location>
        <begin position="52"/>
        <end position="82"/>
    </location>
</feature>
<feature type="domain" description="C2H2-type" evidence="2">
    <location>
        <begin position="160"/>
        <end position="181"/>
    </location>
</feature>
<evidence type="ECO:0000313" key="4">
    <source>
        <dbReference type="Proteomes" id="UP000594454"/>
    </source>
</evidence>
<dbReference type="Gene3D" id="3.30.160.60">
    <property type="entry name" value="Classic Zinc Finger"/>
    <property type="match status" value="1"/>
</dbReference>
<evidence type="ECO:0000259" key="2">
    <source>
        <dbReference type="PROSITE" id="PS00028"/>
    </source>
</evidence>
<dbReference type="InterPro" id="IPR013087">
    <property type="entry name" value="Znf_C2H2_type"/>
</dbReference>
<gene>
    <name evidence="3" type="ORF">HERILL_LOCUS9710</name>
</gene>